<evidence type="ECO:0000256" key="10">
    <source>
        <dbReference type="RuleBase" id="RU000488"/>
    </source>
</evidence>
<keyword evidence="5" id="KW-0677">Repeat</keyword>
<gene>
    <name evidence="12" type="ORF">MFIFM68171_08786</name>
</gene>
<evidence type="ECO:0000256" key="6">
    <source>
        <dbReference type="ARBA" id="ARBA00022792"/>
    </source>
</evidence>
<evidence type="ECO:0000256" key="4">
    <source>
        <dbReference type="ARBA" id="ARBA00022692"/>
    </source>
</evidence>
<evidence type="ECO:0000256" key="2">
    <source>
        <dbReference type="ARBA" id="ARBA00006375"/>
    </source>
</evidence>
<evidence type="ECO:0000256" key="7">
    <source>
        <dbReference type="ARBA" id="ARBA00022989"/>
    </source>
</evidence>
<organism evidence="12 13">
    <name type="scientific">Madurella fahalii</name>
    <dbReference type="NCBI Taxonomy" id="1157608"/>
    <lineage>
        <taxon>Eukaryota</taxon>
        <taxon>Fungi</taxon>
        <taxon>Dikarya</taxon>
        <taxon>Ascomycota</taxon>
        <taxon>Pezizomycotina</taxon>
        <taxon>Sordariomycetes</taxon>
        <taxon>Sordariomycetidae</taxon>
        <taxon>Sordariales</taxon>
        <taxon>Sordariales incertae sedis</taxon>
        <taxon>Madurella</taxon>
    </lineage>
</organism>
<comment type="subcellular location">
    <subcellularLocation>
        <location evidence="1">Membrane</location>
        <topology evidence="1">Multi-pass membrane protein</topology>
    </subcellularLocation>
</comment>
<feature type="transmembrane region" description="Helical" evidence="11">
    <location>
        <begin position="9"/>
        <end position="27"/>
    </location>
</feature>
<name>A0ABQ0GLJ1_9PEZI</name>
<evidence type="ECO:0000256" key="5">
    <source>
        <dbReference type="ARBA" id="ARBA00022737"/>
    </source>
</evidence>
<feature type="transmembrane region" description="Helical" evidence="11">
    <location>
        <begin position="52"/>
        <end position="74"/>
    </location>
</feature>
<keyword evidence="6" id="KW-0496">Mitochondrion</keyword>
<keyword evidence="13" id="KW-1185">Reference proteome</keyword>
<evidence type="ECO:0000256" key="8">
    <source>
        <dbReference type="ARBA" id="ARBA00023136"/>
    </source>
</evidence>
<dbReference type="Proteomes" id="UP001628179">
    <property type="component" value="Unassembled WGS sequence"/>
</dbReference>
<feature type="repeat" description="Solcar" evidence="9">
    <location>
        <begin position="221"/>
        <end position="321"/>
    </location>
</feature>
<feature type="repeat" description="Solcar" evidence="9">
    <location>
        <begin position="4"/>
        <end position="80"/>
    </location>
</feature>
<dbReference type="PANTHER" id="PTHR45667">
    <property type="entry name" value="S-ADENOSYLMETHIONINE MITOCHONDRIAL CARRIER PROTEIN"/>
    <property type="match status" value="1"/>
</dbReference>
<keyword evidence="3 10" id="KW-0813">Transport</keyword>
<evidence type="ECO:0000313" key="13">
    <source>
        <dbReference type="Proteomes" id="UP001628179"/>
    </source>
</evidence>
<dbReference type="PROSITE" id="PS50920">
    <property type="entry name" value="SOLCAR"/>
    <property type="match status" value="3"/>
</dbReference>
<dbReference type="GeneID" id="98179528"/>
<feature type="repeat" description="Solcar" evidence="9">
    <location>
        <begin position="90"/>
        <end position="182"/>
    </location>
</feature>
<dbReference type="Gene3D" id="1.50.40.10">
    <property type="entry name" value="Mitochondrial carrier domain"/>
    <property type="match status" value="1"/>
</dbReference>
<dbReference type="RefSeq" id="XP_070920306.1">
    <property type="nucleotide sequence ID" value="XM_071064205.1"/>
</dbReference>
<dbReference type="InterPro" id="IPR023395">
    <property type="entry name" value="MCP_dom_sf"/>
</dbReference>
<proteinExistence type="inferred from homology"/>
<dbReference type="SUPFAM" id="SSF103506">
    <property type="entry name" value="Mitochondrial carrier"/>
    <property type="match status" value="1"/>
</dbReference>
<accession>A0ABQ0GLJ1</accession>
<evidence type="ECO:0000256" key="3">
    <source>
        <dbReference type="ARBA" id="ARBA00022448"/>
    </source>
</evidence>
<keyword evidence="4 9" id="KW-0812">Transmembrane</keyword>
<dbReference type="InterPro" id="IPR018108">
    <property type="entry name" value="MCP_transmembrane"/>
</dbReference>
<evidence type="ECO:0000256" key="1">
    <source>
        <dbReference type="ARBA" id="ARBA00004141"/>
    </source>
</evidence>
<comment type="similarity">
    <text evidence="2 10">Belongs to the mitochondrial carrier (TC 2.A.29) family.</text>
</comment>
<dbReference type="Pfam" id="PF00153">
    <property type="entry name" value="Mito_carr"/>
    <property type="match status" value="3"/>
</dbReference>
<keyword evidence="6" id="KW-0999">Mitochondrion inner membrane</keyword>
<keyword evidence="8 9" id="KW-0472">Membrane</keyword>
<reference evidence="12 13" key="1">
    <citation type="submission" date="2024-09" db="EMBL/GenBank/DDBJ databases">
        <title>Itraconazole resistance in Madurella fahalii resulting from another homologue of gene encoding cytochrome P450 14-alpha sterol demethylase (CYP51).</title>
        <authorList>
            <person name="Yoshioka I."/>
            <person name="Fahal A.H."/>
            <person name="Kaneko S."/>
            <person name="Yaguchi T."/>
        </authorList>
    </citation>
    <scope>NUCLEOTIDE SEQUENCE [LARGE SCALE GENOMIC DNA]</scope>
    <source>
        <strain evidence="12 13">IFM 68171</strain>
    </source>
</reference>
<keyword evidence="7 11" id="KW-1133">Transmembrane helix</keyword>
<sequence>MRENSHTEILAAGAVAAFTVDLLVYPLDTIKTRYQNRQLAIGWAALKEVKGLYQGVGSVVFATLPAAAIFFASYESSKSILAHSLPTAIPQPAIHALASAGAELASCLVLTPAEVIKQNAQVMRQSEASRRGQSSSLLALRMLQRSEGGLTRRLWTGYTALAARNLPFTAMQFPMFEVFRGYLWECRRHRIPGTSSLPILGSPDKRGLQQRRERLQSLLVETGLITGGAAAASGALAATITTPADVVKTSIMLGTGGSLDTLTDRSTHAPRAVRRRGLDVGRTILRESGIRGLFRGATLRAAWAALGSGLYLGSYEVTKIWLKHRLN</sequence>
<protein>
    <submittedName>
        <fullName evidence="12">Mitochondrial carrier</fullName>
    </submittedName>
</protein>
<evidence type="ECO:0000256" key="9">
    <source>
        <dbReference type="PROSITE-ProRule" id="PRU00282"/>
    </source>
</evidence>
<evidence type="ECO:0000256" key="11">
    <source>
        <dbReference type="SAM" id="Phobius"/>
    </source>
</evidence>
<evidence type="ECO:0000313" key="12">
    <source>
        <dbReference type="EMBL" id="GAB1318576.1"/>
    </source>
</evidence>
<dbReference type="EMBL" id="BAAFSV010000005">
    <property type="protein sequence ID" value="GAB1318576.1"/>
    <property type="molecule type" value="Genomic_DNA"/>
</dbReference>
<comment type="caution">
    <text evidence="12">The sequence shown here is derived from an EMBL/GenBank/DDBJ whole genome shotgun (WGS) entry which is preliminary data.</text>
</comment>